<protein>
    <submittedName>
        <fullName evidence="2">Type-F conjugative transfer system pilin assembly protein TrbC</fullName>
    </submittedName>
</protein>
<dbReference type="Pfam" id="PF09673">
    <property type="entry name" value="TrbC_Ftype"/>
    <property type="match status" value="1"/>
</dbReference>
<evidence type="ECO:0000256" key="1">
    <source>
        <dbReference type="SAM" id="SignalP"/>
    </source>
</evidence>
<proteinExistence type="predicted"/>
<feature type="signal peptide" evidence="1">
    <location>
        <begin position="1"/>
        <end position="30"/>
    </location>
</feature>
<accession>A0A3A3G0X8</accession>
<sequence length="253" mass="27046">MSAINHFTQAARLLALASLAACYGMGSAQAQGTAAVTEADIARVQRNQPVITDQDMARAAKAHRLPMDAALERLPKSSPNIDALPQPAASSPLDLEALARGYQAGTEGMAMTQGLSARPALMIFISFSMPQPTLQRLVDQAARAQATLLIRGFVDGSLRETVTRMQALIGQRQVAVQIDPQAFDRFAVTRTPTFVLVRAGAKGEPCGAGQCLPAEAFMATSGDVSLDYALAFIERQAPRFARDARMYVKKLKG</sequence>
<reference evidence="3" key="1">
    <citation type="submission" date="2018-09" db="EMBL/GenBank/DDBJ databases">
        <authorList>
            <person name="Zhu H."/>
        </authorList>
    </citation>
    <scope>NUCLEOTIDE SEQUENCE [LARGE SCALE GENOMIC DNA]</scope>
    <source>
        <strain evidence="3">K1S02-23</strain>
    </source>
</reference>
<dbReference type="OrthoDB" id="8557871at2"/>
<dbReference type="Proteomes" id="UP000266327">
    <property type="component" value="Unassembled WGS sequence"/>
</dbReference>
<feature type="chain" id="PRO_5017228340" evidence="1">
    <location>
        <begin position="31"/>
        <end position="253"/>
    </location>
</feature>
<gene>
    <name evidence="2" type="primary">trbC</name>
    <name evidence="2" type="ORF">D3878_02365</name>
</gene>
<evidence type="ECO:0000313" key="2">
    <source>
        <dbReference type="EMBL" id="RJG00559.1"/>
    </source>
</evidence>
<keyword evidence="1" id="KW-0732">Signal</keyword>
<evidence type="ECO:0000313" key="3">
    <source>
        <dbReference type="Proteomes" id="UP000266327"/>
    </source>
</evidence>
<dbReference type="EMBL" id="QYUQ01000002">
    <property type="protein sequence ID" value="RJG00559.1"/>
    <property type="molecule type" value="Genomic_DNA"/>
</dbReference>
<name>A0A3A3G0X8_9BURK</name>
<comment type="caution">
    <text evidence="2">The sequence shown here is derived from an EMBL/GenBank/DDBJ whole genome shotgun (WGS) entry which is preliminary data.</text>
</comment>
<dbReference type="InterPro" id="IPR014113">
    <property type="entry name" value="T4SS_TrbC_subgr"/>
</dbReference>
<dbReference type="NCBIfam" id="TIGR02742">
    <property type="entry name" value="TrbC_Ftype"/>
    <property type="match status" value="1"/>
</dbReference>
<dbReference type="AlphaFoldDB" id="A0A3A3G0X8"/>
<dbReference type="RefSeq" id="WP_119784014.1">
    <property type="nucleotide sequence ID" value="NZ_QYUQ01000002.1"/>
</dbReference>
<organism evidence="2 3">
    <name type="scientific">Noviherbaspirillum sedimenti</name>
    <dbReference type="NCBI Taxonomy" id="2320865"/>
    <lineage>
        <taxon>Bacteria</taxon>
        <taxon>Pseudomonadati</taxon>
        <taxon>Pseudomonadota</taxon>
        <taxon>Betaproteobacteria</taxon>
        <taxon>Burkholderiales</taxon>
        <taxon>Oxalobacteraceae</taxon>
        <taxon>Noviherbaspirillum</taxon>
    </lineage>
</organism>
<keyword evidence="3" id="KW-1185">Reference proteome</keyword>
<dbReference type="InterPro" id="IPR019106">
    <property type="entry name" value="T4SS_TrbC"/>
</dbReference>